<reference evidence="4" key="1">
    <citation type="journal article" date="2023" name="Commun. Biol.">
        <title>Genome analysis of Parmales, the sister group of diatoms, reveals the evolutionary specialization of diatoms from phago-mixotrophs to photoautotrophs.</title>
        <authorList>
            <person name="Ban H."/>
            <person name="Sato S."/>
            <person name="Yoshikawa S."/>
            <person name="Yamada K."/>
            <person name="Nakamura Y."/>
            <person name="Ichinomiya M."/>
            <person name="Sato N."/>
            <person name="Blanc-Mathieu R."/>
            <person name="Endo H."/>
            <person name="Kuwata A."/>
            <person name="Ogata H."/>
        </authorList>
    </citation>
    <scope>NUCLEOTIDE SEQUENCE [LARGE SCALE GENOMIC DNA]</scope>
</reference>
<dbReference type="InterPro" id="IPR036020">
    <property type="entry name" value="WW_dom_sf"/>
</dbReference>
<dbReference type="CDD" id="cd00201">
    <property type="entry name" value="WW"/>
    <property type="match status" value="1"/>
</dbReference>
<accession>A0A9W7G792</accession>
<feature type="domain" description="WW" evidence="2">
    <location>
        <begin position="6"/>
        <end position="40"/>
    </location>
</feature>
<dbReference type="SUPFAM" id="SSF51045">
    <property type="entry name" value="WW domain"/>
    <property type="match status" value="1"/>
</dbReference>
<evidence type="ECO:0000313" key="3">
    <source>
        <dbReference type="EMBL" id="GMI36069.1"/>
    </source>
</evidence>
<dbReference type="OrthoDB" id="206516at2759"/>
<evidence type="ECO:0000256" key="1">
    <source>
        <dbReference type="SAM" id="MobiDB-lite"/>
    </source>
</evidence>
<proteinExistence type="predicted"/>
<dbReference type="PROSITE" id="PS01159">
    <property type="entry name" value="WW_DOMAIN_1"/>
    <property type="match status" value="1"/>
</dbReference>
<sequence>MEEPTEVLNGGWEKYQDPETGYDYWWNADTDESTYDRPVGFETVRGNPHSLLKREGQPLWGSRIRDGERGHPQQQEGGGRSKVREI</sequence>
<dbReference type="PROSITE" id="PS50020">
    <property type="entry name" value="WW_DOMAIN_2"/>
    <property type="match status" value="1"/>
</dbReference>
<dbReference type="Proteomes" id="UP001165065">
    <property type="component" value="Unassembled WGS sequence"/>
</dbReference>
<protein>
    <recommendedName>
        <fullName evidence="2">WW domain-containing protein</fullName>
    </recommendedName>
</protein>
<comment type="caution">
    <text evidence="3">The sequence shown here is derived from an EMBL/GenBank/DDBJ whole genome shotgun (WGS) entry which is preliminary data.</text>
</comment>
<feature type="region of interest" description="Disordered" evidence="1">
    <location>
        <begin position="46"/>
        <end position="86"/>
    </location>
</feature>
<dbReference type="AlphaFoldDB" id="A0A9W7G792"/>
<name>A0A9W7G792_9STRA</name>
<evidence type="ECO:0000259" key="2">
    <source>
        <dbReference type="PROSITE" id="PS50020"/>
    </source>
</evidence>
<dbReference type="SMART" id="SM00456">
    <property type="entry name" value="WW"/>
    <property type="match status" value="1"/>
</dbReference>
<evidence type="ECO:0000313" key="4">
    <source>
        <dbReference type="Proteomes" id="UP001165065"/>
    </source>
</evidence>
<dbReference type="EMBL" id="BRYA01000937">
    <property type="protein sequence ID" value="GMI36069.1"/>
    <property type="molecule type" value="Genomic_DNA"/>
</dbReference>
<organism evidence="3 4">
    <name type="scientific">Triparma columacea</name>
    <dbReference type="NCBI Taxonomy" id="722753"/>
    <lineage>
        <taxon>Eukaryota</taxon>
        <taxon>Sar</taxon>
        <taxon>Stramenopiles</taxon>
        <taxon>Ochrophyta</taxon>
        <taxon>Bolidophyceae</taxon>
        <taxon>Parmales</taxon>
        <taxon>Triparmaceae</taxon>
        <taxon>Triparma</taxon>
    </lineage>
</organism>
<dbReference type="Gene3D" id="2.20.70.10">
    <property type="match status" value="1"/>
</dbReference>
<gene>
    <name evidence="3" type="ORF">TrCOL_g3750</name>
</gene>
<dbReference type="InterPro" id="IPR001202">
    <property type="entry name" value="WW_dom"/>
</dbReference>
<keyword evidence="4" id="KW-1185">Reference proteome</keyword>